<reference evidence="5 6" key="1">
    <citation type="submission" date="2016-10" db="EMBL/GenBank/DDBJ databases">
        <authorList>
            <person name="de Groot N.N."/>
        </authorList>
    </citation>
    <scope>NUCLEOTIDE SEQUENCE [LARGE SCALE GENOMIC DNA]</scope>
    <source>
        <strain evidence="5 6">S5-249</strain>
    </source>
</reference>
<dbReference type="SMART" id="SM00248">
    <property type="entry name" value="ANK"/>
    <property type="match status" value="4"/>
</dbReference>
<evidence type="ECO:0000313" key="5">
    <source>
        <dbReference type="EMBL" id="SFS05278.1"/>
    </source>
</evidence>
<dbReference type="PROSITE" id="PS50088">
    <property type="entry name" value="ANK_REPEAT"/>
    <property type="match status" value="2"/>
</dbReference>
<evidence type="ECO:0000256" key="3">
    <source>
        <dbReference type="PROSITE-ProRule" id="PRU00023"/>
    </source>
</evidence>
<dbReference type="InterPro" id="IPR036770">
    <property type="entry name" value="Ankyrin_rpt-contain_sf"/>
</dbReference>
<gene>
    <name evidence="5" type="ORF">SAMN05192580_3078</name>
</gene>
<sequence>MRVYHVGIAAAVAMALASPAAAQFSESYNFLKAVKDRDGTKVTEALDKPGTSIVNTRGDDGDTALHIVTKRRDLTWVQFIVANNAKVDARDRDGNTPLAIAAQIGFPEAVRYLATRQTVNLPNNRGETPLILAVQARDLATVRTLLSLGANPKQADRVTGKSAIDYAAEDRRATAIAKLLEDAPKPTPASGPIMGPGG</sequence>
<evidence type="ECO:0000256" key="4">
    <source>
        <dbReference type="SAM" id="SignalP"/>
    </source>
</evidence>
<keyword evidence="1" id="KW-0677">Repeat</keyword>
<evidence type="ECO:0000256" key="2">
    <source>
        <dbReference type="ARBA" id="ARBA00023043"/>
    </source>
</evidence>
<dbReference type="OrthoDB" id="7390289at2"/>
<dbReference type="Proteomes" id="UP000198824">
    <property type="component" value="Unassembled WGS sequence"/>
</dbReference>
<feature type="chain" id="PRO_5011705518" evidence="4">
    <location>
        <begin position="23"/>
        <end position="198"/>
    </location>
</feature>
<dbReference type="SUPFAM" id="SSF48403">
    <property type="entry name" value="Ankyrin repeat"/>
    <property type="match status" value="1"/>
</dbReference>
<evidence type="ECO:0000256" key="1">
    <source>
        <dbReference type="ARBA" id="ARBA00022737"/>
    </source>
</evidence>
<keyword evidence="2 3" id="KW-0040">ANK repeat</keyword>
<keyword evidence="6" id="KW-1185">Reference proteome</keyword>
<dbReference type="InterPro" id="IPR002110">
    <property type="entry name" value="Ankyrin_rpt"/>
</dbReference>
<keyword evidence="4" id="KW-0732">Signal</keyword>
<dbReference type="PANTHER" id="PTHR24124">
    <property type="entry name" value="ANKYRIN REPEAT FAMILY A"/>
    <property type="match status" value="1"/>
</dbReference>
<organism evidence="5 6">
    <name type="scientific">Sphingomonas jatrophae</name>
    <dbReference type="NCBI Taxonomy" id="1166337"/>
    <lineage>
        <taxon>Bacteria</taxon>
        <taxon>Pseudomonadati</taxon>
        <taxon>Pseudomonadota</taxon>
        <taxon>Alphaproteobacteria</taxon>
        <taxon>Sphingomonadales</taxon>
        <taxon>Sphingomonadaceae</taxon>
        <taxon>Sphingomonas</taxon>
    </lineage>
</organism>
<dbReference type="Pfam" id="PF12796">
    <property type="entry name" value="Ank_2"/>
    <property type="match status" value="2"/>
</dbReference>
<evidence type="ECO:0000313" key="6">
    <source>
        <dbReference type="Proteomes" id="UP000198824"/>
    </source>
</evidence>
<dbReference type="RefSeq" id="WP_093316082.1">
    <property type="nucleotide sequence ID" value="NZ_FOZG01000002.1"/>
</dbReference>
<dbReference type="AlphaFoldDB" id="A0A1I6LPD7"/>
<feature type="repeat" description="ANK" evidence="3">
    <location>
        <begin position="125"/>
        <end position="157"/>
    </location>
</feature>
<feature type="repeat" description="ANK" evidence="3">
    <location>
        <begin position="60"/>
        <end position="92"/>
    </location>
</feature>
<proteinExistence type="predicted"/>
<name>A0A1I6LPD7_9SPHN</name>
<dbReference type="STRING" id="1166337.SAMN05192580_3078"/>
<dbReference type="Gene3D" id="1.25.40.20">
    <property type="entry name" value="Ankyrin repeat-containing domain"/>
    <property type="match status" value="1"/>
</dbReference>
<accession>A0A1I6LPD7</accession>
<dbReference type="GO" id="GO:0010468">
    <property type="term" value="P:regulation of gene expression"/>
    <property type="evidence" value="ECO:0007669"/>
    <property type="project" value="TreeGrafter"/>
</dbReference>
<feature type="signal peptide" evidence="4">
    <location>
        <begin position="1"/>
        <end position="22"/>
    </location>
</feature>
<dbReference type="PANTHER" id="PTHR24124:SF8">
    <property type="entry name" value="OCA DOMAIN-CONTAINING PROTEIN"/>
    <property type="match status" value="1"/>
</dbReference>
<protein>
    <submittedName>
        <fullName evidence="5">Ankyrin repeat-containing protein</fullName>
    </submittedName>
</protein>
<dbReference type="PROSITE" id="PS50297">
    <property type="entry name" value="ANK_REP_REGION"/>
    <property type="match status" value="2"/>
</dbReference>
<dbReference type="EMBL" id="FOZG01000002">
    <property type="protein sequence ID" value="SFS05278.1"/>
    <property type="molecule type" value="Genomic_DNA"/>
</dbReference>